<sequence length="2247" mass="236427">MTVPFAPRPRRDRAPLSYAQRAIWRAEQLVPGSALHNETAAFRLTGPVDADALERALAEMAARHEVMRCVITTDAAGEPYQHFTDGVRPTVERVDLTGLPEEAREVRLLELVARAAAEPLDLTRAPLMRTCLFRLGEERHLLLFVAHHIVVDAWAFGLFLMELAARYAGVGDQLPTADVDFGDYAAWQRTDPGAGAGLDHWRERLGTDLPVLALPADGTSASRPADAIAGGIHHFVIPADLVADLAVLARSRVATLPATLLAAYGAVVQRYTGQDDLVVGMPVATRNRPALGAVIGPLLNVIAHRVDLTGTPTFEEALARTKRDLKADLAHRDTPFDLVVEDLAHASGGRSPLFQLMYAFHSGPTTTLALPGVETAPMPSHSGTAKYDLSLFLRPRPSGDLDADLEYRTAALSPGTVEGIAEGLLCLLRAAVADPGRRLADLPVSTSDAHDRVVSGFNAVDRTAPPWATVPGALRTLAARAGDAPAVADADQVLTRAGSDRLADRVAARLAARHGVRPGDRVALLVPRDAALVPLVVGLWRAGAVLVPLDAHLPEERVGYVLRDSGARLVVDGLNGLDGFGERSVPADGPARVAAGELLAERDAAGAAGPSLEADGPVPFPDGPPADSLAYLMYTSGSTGRPKGVAVPHDRVANLLHSIVREPGIGAADVLVAVTALTFDISVLELFAPLVAGARVVIAPHETVRDPRRLAALLRDSGATLMQATPSLWRALLDDGWQGLPALRALSGGEPLDPALAGRLLERCAELWNLYGPTETTIWSTAGRVLPGEPVTVGRPLARTYCHILDRYDRPVPLGASGELVIGGAGVAAGYWNRPDLTATAFVPDPVAADPLGTGDPNALVYRTGDLARYLPDGRIVVLGRFDQQVKILGHRIELGEIEAQLTAHPLVRAAVVVVDRERPAAPRLVAFVVPGAPDGAGAADGAGAQDGTEASDGAETSGGAEASGGTDAPDAESGALAAELRRHLRTLLPAAVVPAVFATVAELPLNTSGKVDRPALTRTARTLDGSTAPTAPVTGTERTVLALWAELLGAAPESVGTTDDFFAAGGHSIVATRLLGRVRETLGRAPSLAAFYTDPTPKGLARAADAAEVQDTAVEEQPLPEGPVPLTDQQRQLWLTQRLAPESAAYNLAAAVRLDRPVDLAALTGALRDLATRHPVLAARCALTDEGPVLLRLPADAVRPRVHRMAEETGRDLDDVVRAEAERPFDLAEGPLLRVTVVDGDETHLLLTAHHIAVDGWSIGVAVRELAALYAVHVDGGGQLPEPSVDFLRYATAQDRPAARAVRDEHLAYWRGRLDGHPGVLELPVDPDAEPAPMGTGATVPFVLEPELTARLRTVAARLRVTPFSVLLGVYASLLGRYGGTDDVVVGVPAANRGAPGLEGLIGSLVNTLPVRVDLTGGASFAELARRTGTSLAADLDRSLVPLDRLVDALGVPRDPGRPALAQATLVLQDAPEDRLRLGDATGVLRPVSTRTAKYDLTVALAEHPDRIEGVLEYATGRFTAAWATRFTGHLRTLLRAALADPDREAALASVDPHERETPSPSPAVLGREGHAVPVHELFRARAAAHPETPAVRHDGQVVSYGTLDTWSDRIALRLRARGAAPGRFVSVLLPTGPAQTAAILGVAKTGAAFAVLDPDTPELRLRAVLADAEPVCVLAARVCLAARPGLWDAEEGTFGGVPVEPFEPLESAASPQSPPDPAGPQAPGAVEPLPAPAVTGDDTLCLVYTSGSTGAPKGIALPHATLAQFAHWQGEYLGIRPDSRVAQWAPFTYDAAYTEVFAALCHGAALSVPPEQVRRDPVAMADWLGTERVTQIQTVPGFFAVLTEALDRAGGELPHLEHVLLAGEVLPPSLAAAWADRVVRPRLHNLYGPTECVLATYRELAAKEGFPSSVPIGAPIPGRQALVLDHRGRPCPVGVAGEIHLRSDFLAGSYHRRPEESARAYVPDPWVPGGTLYRTGDLGRWLPDGELAFTGRTGSLVKINGNRVELEEIEALLEAHPAVREAAAALHGTAAAPRLIGYAVVSGEVTAEELRARLAERLPAAVVPERVLLLDALPRTRTNKRDRSLLPAPPDAAPDAAAPPNGAVEQLVADAWRRVLGADRPVGRHTNFFEAGGSSLLAARLQLDLADRLGRPVRLVDLFARPTVAEFVAGLDGPTGPGSDAPDAPADDAAARGTRRRSAVRARARGRAAARGGTASPLGTDIPTSPDAPTSSDTATGSGTPTGRD</sequence>
<dbReference type="InterPro" id="IPR020806">
    <property type="entry name" value="PKS_PP-bd"/>
</dbReference>
<evidence type="ECO:0000256" key="3">
    <source>
        <dbReference type="ARBA" id="ARBA00022553"/>
    </source>
</evidence>
<feature type="domain" description="Carrier" evidence="5">
    <location>
        <begin position="2101"/>
        <end position="2177"/>
    </location>
</feature>
<feature type="compositionally biased region" description="Basic residues" evidence="4">
    <location>
        <begin position="2195"/>
        <end position="2210"/>
    </location>
</feature>
<dbReference type="SMART" id="SM00823">
    <property type="entry name" value="PKS_PP"/>
    <property type="match status" value="2"/>
</dbReference>
<feature type="region of interest" description="Disordered" evidence="4">
    <location>
        <begin position="938"/>
        <end position="974"/>
    </location>
</feature>
<evidence type="ECO:0000256" key="2">
    <source>
        <dbReference type="ARBA" id="ARBA00022450"/>
    </source>
</evidence>
<dbReference type="Gene3D" id="3.30.559.10">
    <property type="entry name" value="Chloramphenicol acetyltransferase-like domain"/>
    <property type="match status" value="2"/>
</dbReference>
<feature type="compositionally biased region" description="Low complexity" evidence="4">
    <location>
        <begin position="938"/>
        <end position="969"/>
    </location>
</feature>
<dbReference type="GO" id="GO:0043041">
    <property type="term" value="P:amino acid activation for nonribosomal peptide biosynthetic process"/>
    <property type="evidence" value="ECO:0007669"/>
    <property type="project" value="TreeGrafter"/>
</dbReference>
<dbReference type="CDD" id="cd05930">
    <property type="entry name" value="A_NRPS"/>
    <property type="match status" value="1"/>
</dbReference>
<evidence type="ECO:0000256" key="1">
    <source>
        <dbReference type="ARBA" id="ARBA00001957"/>
    </source>
</evidence>
<reference evidence="6 7" key="1">
    <citation type="submission" date="2020-08" db="EMBL/GenBank/DDBJ databases">
        <title>Sequencing the genomes of 1000 actinobacteria strains.</title>
        <authorList>
            <person name="Klenk H.-P."/>
        </authorList>
    </citation>
    <scope>NUCLEOTIDE SEQUENCE [LARGE SCALE GENOMIC DNA]</scope>
    <source>
        <strain evidence="6 7">DSM 41827</strain>
    </source>
</reference>
<proteinExistence type="predicted"/>
<dbReference type="GO" id="GO:0005737">
    <property type="term" value="C:cytoplasm"/>
    <property type="evidence" value="ECO:0007669"/>
    <property type="project" value="TreeGrafter"/>
</dbReference>
<dbReference type="PANTHER" id="PTHR45527:SF1">
    <property type="entry name" value="FATTY ACID SYNTHASE"/>
    <property type="match status" value="1"/>
</dbReference>
<organism evidence="6 7">
    <name type="scientific">Streptomyces murinus</name>
    <dbReference type="NCBI Taxonomy" id="33900"/>
    <lineage>
        <taxon>Bacteria</taxon>
        <taxon>Bacillati</taxon>
        <taxon>Actinomycetota</taxon>
        <taxon>Actinomycetes</taxon>
        <taxon>Kitasatosporales</taxon>
        <taxon>Streptomycetaceae</taxon>
        <taxon>Streptomyces</taxon>
    </lineage>
</organism>
<dbReference type="InterPro" id="IPR000873">
    <property type="entry name" value="AMP-dep_synth/lig_dom"/>
</dbReference>
<evidence type="ECO:0000313" key="7">
    <source>
        <dbReference type="Proteomes" id="UP000577386"/>
    </source>
</evidence>
<dbReference type="Gene3D" id="1.10.1200.10">
    <property type="entry name" value="ACP-like"/>
    <property type="match status" value="2"/>
</dbReference>
<dbReference type="InterPro" id="IPR020845">
    <property type="entry name" value="AMP-binding_CS"/>
</dbReference>
<keyword evidence="3" id="KW-0597">Phosphoprotein</keyword>
<dbReference type="EMBL" id="JACJIJ010000002">
    <property type="protein sequence ID" value="MBA9058137.1"/>
    <property type="molecule type" value="Genomic_DNA"/>
</dbReference>
<protein>
    <submittedName>
        <fullName evidence="6">Amino acid adenylation domain-containing protein</fullName>
    </submittedName>
</protein>
<dbReference type="PROSITE" id="PS00455">
    <property type="entry name" value="AMP_BINDING"/>
    <property type="match status" value="2"/>
</dbReference>
<dbReference type="GO" id="GO:0031177">
    <property type="term" value="F:phosphopantetheine binding"/>
    <property type="evidence" value="ECO:0007669"/>
    <property type="project" value="InterPro"/>
</dbReference>
<evidence type="ECO:0000313" key="6">
    <source>
        <dbReference type="EMBL" id="MBA9058137.1"/>
    </source>
</evidence>
<feature type="region of interest" description="Disordered" evidence="4">
    <location>
        <begin position="1547"/>
        <end position="1568"/>
    </location>
</feature>
<dbReference type="InterPro" id="IPR045851">
    <property type="entry name" value="AMP-bd_C_sf"/>
</dbReference>
<dbReference type="CDD" id="cd19531">
    <property type="entry name" value="LCL_NRPS-like"/>
    <property type="match status" value="2"/>
</dbReference>
<dbReference type="Proteomes" id="UP000577386">
    <property type="component" value="Unassembled WGS sequence"/>
</dbReference>
<dbReference type="PROSITE" id="PS00012">
    <property type="entry name" value="PHOSPHOPANTETHEINE"/>
    <property type="match status" value="1"/>
</dbReference>
<evidence type="ECO:0000259" key="5">
    <source>
        <dbReference type="PROSITE" id="PS50075"/>
    </source>
</evidence>
<dbReference type="GO" id="GO:0008610">
    <property type="term" value="P:lipid biosynthetic process"/>
    <property type="evidence" value="ECO:0007669"/>
    <property type="project" value="UniProtKB-ARBA"/>
</dbReference>
<feature type="region of interest" description="Disordered" evidence="4">
    <location>
        <begin position="2082"/>
        <end position="2102"/>
    </location>
</feature>
<keyword evidence="2" id="KW-0596">Phosphopantetheine</keyword>
<dbReference type="Pfam" id="PF13193">
    <property type="entry name" value="AMP-binding_C"/>
    <property type="match status" value="1"/>
</dbReference>
<feature type="compositionally biased region" description="Low complexity" evidence="4">
    <location>
        <begin position="2174"/>
        <end position="2194"/>
    </location>
</feature>
<dbReference type="FunFam" id="3.30.300.30:FF:000015">
    <property type="entry name" value="Nonribosomal peptide synthase SidD"/>
    <property type="match status" value="1"/>
</dbReference>
<dbReference type="GO" id="GO:0003824">
    <property type="term" value="F:catalytic activity"/>
    <property type="evidence" value="ECO:0007669"/>
    <property type="project" value="InterPro"/>
</dbReference>
<dbReference type="InterPro" id="IPR001242">
    <property type="entry name" value="Condensation_dom"/>
</dbReference>
<comment type="cofactor">
    <cofactor evidence="1">
        <name>pantetheine 4'-phosphate</name>
        <dbReference type="ChEBI" id="CHEBI:47942"/>
    </cofactor>
</comment>
<dbReference type="Pfam" id="PF00668">
    <property type="entry name" value="Condensation"/>
    <property type="match status" value="2"/>
</dbReference>
<feature type="region of interest" description="Disordered" evidence="4">
    <location>
        <begin position="2172"/>
        <end position="2247"/>
    </location>
</feature>
<dbReference type="InterPro" id="IPR010071">
    <property type="entry name" value="AA_adenyl_dom"/>
</dbReference>
<dbReference type="PANTHER" id="PTHR45527">
    <property type="entry name" value="NONRIBOSOMAL PEPTIDE SYNTHETASE"/>
    <property type="match status" value="1"/>
</dbReference>
<dbReference type="SUPFAM" id="SSF47336">
    <property type="entry name" value="ACP-like"/>
    <property type="match status" value="2"/>
</dbReference>
<dbReference type="Pfam" id="PF00550">
    <property type="entry name" value="PP-binding"/>
    <property type="match status" value="2"/>
</dbReference>
<dbReference type="InterPro" id="IPR006162">
    <property type="entry name" value="Ppantetheine_attach_site"/>
</dbReference>
<evidence type="ECO:0000256" key="4">
    <source>
        <dbReference type="SAM" id="MobiDB-lite"/>
    </source>
</evidence>
<dbReference type="InterPro" id="IPR023213">
    <property type="entry name" value="CAT-like_dom_sf"/>
</dbReference>
<dbReference type="Gene3D" id="3.30.559.30">
    <property type="entry name" value="Nonribosomal peptide synthetase, condensation domain"/>
    <property type="match status" value="2"/>
</dbReference>
<dbReference type="RefSeq" id="WP_182778290.1">
    <property type="nucleotide sequence ID" value="NZ_CP046623.1"/>
</dbReference>
<dbReference type="InterPro" id="IPR025110">
    <property type="entry name" value="AMP-bd_C"/>
</dbReference>
<feature type="compositionally biased region" description="Basic and acidic residues" evidence="4">
    <location>
        <begin position="1547"/>
        <end position="1559"/>
    </location>
</feature>
<feature type="compositionally biased region" description="Polar residues" evidence="4">
    <location>
        <begin position="2229"/>
        <end position="2247"/>
    </location>
</feature>
<dbReference type="PROSITE" id="PS50075">
    <property type="entry name" value="CARRIER"/>
    <property type="match status" value="2"/>
</dbReference>
<dbReference type="SUPFAM" id="SSF52777">
    <property type="entry name" value="CoA-dependent acyltransferases"/>
    <property type="match status" value="4"/>
</dbReference>
<dbReference type="GO" id="GO:0017000">
    <property type="term" value="P:antibiotic biosynthetic process"/>
    <property type="evidence" value="ECO:0007669"/>
    <property type="project" value="UniProtKB-ARBA"/>
</dbReference>
<dbReference type="GO" id="GO:0044550">
    <property type="term" value="P:secondary metabolite biosynthetic process"/>
    <property type="evidence" value="ECO:0007669"/>
    <property type="project" value="TreeGrafter"/>
</dbReference>
<dbReference type="Pfam" id="PF00501">
    <property type="entry name" value="AMP-binding"/>
    <property type="match status" value="2"/>
</dbReference>
<feature type="region of interest" description="Disordered" evidence="4">
    <location>
        <begin position="1700"/>
        <end position="1732"/>
    </location>
</feature>
<keyword evidence="7" id="KW-1185">Reference proteome</keyword>
<dbReference type="NCBIfam" id="TIGR01733">
    <property type="entry name" value="AA-adenyl-dom"/>
    <property type="match status" value="2"/>
</dbReference>
<dbReference type="InterPro" id="IPR009081">
    <property type="entry name" value="PP-bd_ACP"/>
</dbReference>
<comment type="caution">
    <text evidence="6">The sequence shown here is derived from an EMBL/GenBank/DDBJ whole genome shotgun (WGS) entry which is preliminary data.</text>
</comment>
<dbReference type="InterPro" id="IPR042099">
    <property type="entry name" value="ANL_N_sf"/>
</dbReference>
<dbReference type="SUPFAM" id="SSF56801">
    <property type="entry name" value="Acetyl-CoA synthetase-like"/>
    <property type="match status" value="2"/>
</dbReference>
<name>A0A7W3RQB7_STRMR</name>
<dbReference type="GeneID" id="93978583"/>
<accession>A0A7W3RQB7</accession>
<dbReference type="Gene3D" id="3.30.300.30">
    <property type="match status" value="2"/>
</dbReference>
<gene>
    <name evidence="6" type="ORF">HDA42_007315</name>
</gene>
<dbReference type="InterPro" id="IPR036736">
    <property type="entry name" value="ACP-like_sf"/>
</dbReference>
<feature type="domain" description="Carrier" evidence="5">
    <location>
        <begin position="1032"/>
        <end position="1109"/>
    </location>
</feature>
<dbReference type="Gene3D" id="3.40.50.12780">
    <property type="entry name" value="N-terminal domain of ligase-like"/>
    <property type="match status" value="2"/>
</dbReference>